<dbReference type="InterPro" id="IPR029058">
    <property type="entry name" value="AB_hydrolase_fold"/>
</dbReference>
<dbReference type="InterPro" id="IPR002018">
    <property type="entry name" value="CarbesteraseB"/>
</dbReference>
<gene>
    <name evidence="4" type="ORF">AAWM_02971</name>
    <name evidence="5" type="ORF">AAWM_04678</name>
</gene>
<dbReference type="GO" id="GO:0052689">
    <property type="term" value="F:carboxylic ester hydrolase activity"/>
    <property type="evidence" value="ECO:0007669"/>
    <property type="project" value="TreeGrafter"/>
</dbReference>
<comment type="caution">
    <text evidence="5">The sequence shown here is derived from an EMBL/GenBank/DDBJ whole genome shotgun (WGS) entry which is preliminary data.</text>
</comment>
<sequence>MAVHKGIIVADNSCAVLSTLLMHWEYSLVILLGACAVSVDGSPQVDLGYARYRGVRLPAGVDEYLGMRYAAPPLGQQRFRAPGDPSSTSSIQDAFEFGPTCIGVGEEISPLVGEDCLFINVFTPSHATTLSRLPVWVHIQGGGYASNSNANFNGTNVIQHSGYDLVFVNFNYRVGALGFLASEEIRRDGDLNVGLLDQRKALAWVKQHISQFGGDPDHVIAHGDSAGAGSVTHHMTAYGGRAEGLFAGAVLESPFWPTLRTVAEMEFQYTRFVQRVGCSDASSVLACLQSADLAAIQKGNVVDTFPDAAVDPPPLWYFLPVIDGAVVQDQLSRLFDQGKTVKIPVLVGDDTNEGSTFAYNASDASDMSRFLNANYPGLSSASLAAIGDAYPRMRPVADHAAYFPSASAAYGDAAFTCPGNRIAASMADHLPSGRVWSYRYNVRAPELVDEGLGVPHIFELSAIFGVGFAGNSEITSYNGINANAVATVMDYWISFVKALDPNPRRRSQAPRWEAWKPGLGQRLKIQTNTTAMEPIPPQQADRCSLWSALAPEMEI</sequence>
<keyword evidence="2" id="KW-0378">Hydrolase</keyword>
<dbReference type="Proteomes" id="UP000286921">
    <property type="component" value="Unassembled WGS sequence"/>
</dbReference>
<organism evidence="5 6">
    <name type="scientific">Aspergillus awamori</name>
    <name type="common">Black koji mold</name>
    <dbReference type="NCBI Taxonomy" id="105351"/>
    <lineage>
        <taxon>Eukaryota</taxon>
        <taxon>Fungi</taxon>
        <taxon>Dikarya</taxon>
        <taxon>Ascomycota</taxon>
        <taxon>Pezizomycotina</taxon>
        <taxon>Eurotiomycetes</taxon>
        <taxon>Eurotiomycetidae</taxon>
        <taxon>Eurotiales</taxon>
        <taxon>Aspergillaceae</taxon>
        <taxon>Aspergillus</taxon>
    </lineage>
</organism>
<protein>
    <submittedName>
        <fullName evidence="5">Acetylcholinesterase</fullName>
    </submittedName>
</protein>
<comment type="similarity">
    <text evidence="1">Belongs to the type-B carboxylesterase/lipase family.</text>
</comment>
<evidence type="ECO:0000256" key="2">
    <source>
        <dbReference type="ARBA" id="ARBA00022801"/>
    </source>
</evidence>
<evidence type="ECO:0000313" key="5">
    <source>
        <dbReference type="EMBL" id="GCB21793.1"/>
    </source>
</evidence>
<dbReference type="InterPro" id="IPR019819">
    <property type="entry name" value="Carboxylesterase_B_CS"/>
</dbReference>
<dbReference type="PROSITE" id="PS00941">
    <property type="entry name" value="CARBOXYLESTERASE_B_2"/>
    <property type="match status" value="1"/>
</dbReference>
<keyword evidence="6" id="KW-1185">Reference proteome</keyword>
<evidence type="ECO:0000313" key="6">
    <source>
        <dbReference type="Proteomes" id="UP000286921"/>
    </source>
</evidence>
<name>A0A401KR67_ASPAW</name>
<evidence type="ECO:0000259" key="3">
    <source>
        <dbReference type="Pfam" id="PF00135"/>
    </source>
</evidence>
<dbReference type="Gene3D" id="3.40.50.1820">
    <property type="entry name" value="alpha/beta hydrolase"/>
    <property type="match status" value="1"/>
</dbReference>
<dbReference type="InterPro" id="IPR050654">
    <property type="entry name" value="AChE-related_enzymes"/>
</dbReference>
<evidence type="ECO:0000256" key="1">
    <source>
        <dbReference type="ARBA" id="ARBA00005964"/>
    </source>
</evidence>
<feature type="domain" description="Carboxylesterase type B" evidence="3">
    <location>
        <begin position="43"/>
        <end position="534"/>
    </location>
</feature>
<dbReference type="SUPFAM" id="SSF53474">
    <property type="entry name" value="alpha/beta-Hydrolases"/>
    <property type="match status" value="1"/>
</dbReference>
<dbReference type="PANTHER" id="PTHR43918:SF4">
    <property type="entry name" value="CARBOXYLIC ESTER HYDROLASE"/>
    <property type="match status" value="1"/>
</dbReference>
<reference evidence="5 6" key="1">
    <citation type="submission" date="2016-09" db="EMBL/GenBank/DDBJ databases">
        <title>Aspergillus awamori IFM 58123T.</title>
        <authorList>
            <person name="Kusuya Y."/>
            <person name="Shimizu M."/>
            <person name="Takahashi H."/>
            <person name="Yaguchi T."/>
        </authorList>
    </citation>
    <scope>NUCLEOTIDE SEQUENCE [LARGE SCALE GENOMIC DNA]</scope>
    <source>
        <strain evidence="5 6">IFM 58123</strain>
    </source>
</reference>
<dbReference type="STRING" id="105351.A0A401KR67"/>
<evidence type="ECO:0000313" key="4">
    <source>
        <dbReference type="EMBL" id="GCB20086.1"/>
    </source>
</evidence>
<dbReference type="EMBL" id="BDHI01000004">
    <property type="protein sequence ID" value="GCB20086.1"/>
    <property type="molecule type" value="Genomic_DNA"/>
</dbReference>
<dbReference type="PANTHER" id="PTHR43918">
    <property type="entry name" value="ACETYLCHOLINESTERASE"/>
    <property type="match status" value="1"/>
</dbReference>
<dbReference type="Pfam" id="PF00135">
    <property type="entry name" value="COesterase"/>
    <property type="match status" value="1"/>
</dbReference>
<dbReference type="EMBL" id="BDHI01000011">
    <property type="protein sequence ID" value="GCB21793.1"/>
    <property type="molecule type" value="Genomic_DNA"/>
</dbReference>
<proteinExistence type="inferred from homology"/>
<dbReference type="AlphaFoldDB" id="A0A401KR67"/>
<accession>A0A401KR67</accession>